<dbReference type="Proteomes" id="UP001317001">
    <property type="component" value="Chromosome"/>
</dbReference>
<dbReference type="PANTHER" id="PTHR43031:SF1">
    <property type="entry name" value="PYRIDINE NUCLEOTIDE-DISULPHIDE OXIDOREDUCTASE"/>
    <property type="match status" value="1"/>
</dbReference>
<dbReference type="PANTHER" id="PTHR43031">
    <property type="entry name" value="FAD-DEPENDENT OXIDOREDUCTASE"/>
    <property type="match status" value="1"/>
</dbReference>
<evidence type="ECO:0000256" key="1">
    <source>
        <dbReference type="SAM" id="SignalP"/>
    </source>
</evidence>
<sequence>MKKVILVLSILLSGLSVHAQNIEMDQLMKLTEKAPILIDVRSTEEYKEGTIPGAMNLNIHEEEFTRTVRHFPKDRELIVFCQSGERSAEAYELLKSFGFEKVSQLNGGYEHWKKRAEDRSEK</sequence>
<evidence type="ECO:0000259" key="2">
    <source>
        <dbReference type="PROSITE" id="PS50206"/>
    </source>
</evidence>
<gene>
    <name evidence="3" type="ORF">NPX36_11920</name>
</gene>
<name>A0ABY5NRA5_9FLAO</name>
<dbReference type="SMART" id="SM00450">
    <property type="entry name" value="RHOD"/>
    <property type="match status" value="1"/>
</dbReference>
<evidence type="ECO:0000313" key="3">
    <source>
        <dbReference type="EMBL" id="UUV21019.1"/>
    </source>
</evidence>
<dbReference type="Gene3D" id="3.40.250.10">
    <property type="entry name" value="Rhodanese-like domain"/>
    <property type="match status" value="1"/>
</dbReference>
<feature type="chain" id="PRO_5047194142" evidence="1">
    <location>
        <begin position="20"/>
        <end position="122"/>
    </location>
</feature>
<dbReference type="SUPFAM" id="SSF52821">
    <property type="entry name" value="Rhodanese/Cell cycle control phosphatase"/>
    <property type="match status" value="1"/>
</dbReference>
<dbReference type="PROSITE" id="PS50206">
    <property type="entry name" value="RHODANESE_3"/>
    <property type="match status" value="1"/>
</dbReference>
<dbReference type="Pfam" id="PF00581">
    <property type="entry name" value="Rhodanese"/>
    <property type="match status" value="1"/>
</dbReference>
<dbReference type="InterPro" id="IPR036873">
    <property type="entry name" value="Rhodanese-like_dom_sf"/>
</dbReference>
<dbReference type="EMBL" id="CP102382">
    <property type="protein sequence ID" value="UUV21019.1"/>
    <property type="molecule type" value="Genomic_DNA"/>
</dbReference>
<keyword evidence="4" id="KW-1185">Reference proteome</keyword>
<feature type="domain" description="Rhodanese" evidence="2">
    <location>
        <begin position="31"/>
        <end position="121"/>
    </location>
</feature>
<evidence type="ECO:0000313" key="4">
    <source>
        <dbReference type="Proteomes" id="UP001317001"/>
    </source>
</evidence>
<proteinExistence type="predicted"/>
<dbReference type="InterPro" id="IPR050229">
    <property type="entry name" value="GlpE_sulfurtransferase"/>
</dbReference>
<dbReference type="CDD" id="cd00158">
    <property type="entry name" value="RHOD"/>
    <property type="match status" value="1"/>
</dbReference>
<dbReference type="InterPro" id="IPR001763">
    <property type="entry name" value="Rhodanese-like_dom"/>
</dbReference>
<organism evidence="3 4">
    <name type="scientific">Paenimyroides aestuarii</name>
    <dbReference type="NCBI Taxonomy" id="2968490"/>
    <lineage>
        <taxon>Bacteria</taxon>
        <taxon>Pseudomonadati</taxon>
        <taxon>Bacteroidota</taxon>
        <taxon>Flavobacteriia</taxon>
        <taxon>Flavobacteriales</taxon>
        <taxon>Flavobacteriaceae</taxon>
        <taxon>Paenimyroides</taxon>
    </lineage>
</organism>
<protein>
    <submittedName>
        <fullName evidence="3">Rhodanese-like domain-containing protein</fullName>
    </submittedName>
</protein>
<dbReference type="RefSeq" id="WP_257498941.1">
    <property type="nucleotide sequence ID" value="NZ_CP102382.1"/>
</dbReference>
<keyword evidence="1" id="KW-0732">Signal</keyword>
<accession>A0ABY5NRA5</accession>
<feature type="signal peptide" evidence="1">
    <location>
        <begin position="1"/>
        <end position="19"/>
    </location>
</feature>
<reference evidence="3 4" key="1">
    <citation type="submission" date="2022-08" db="EMBL/GenBank/DDBJ databases">
        <title>Myroides zhujiangensis sp. nov., a novel bacterium isolated from sediment in the Pearl River Estuary.</title>
        <authorList>
            <person name="Cui L."/>
        </authorList>
    </citation>
    <scope>NUCLEOTIDE SEQUENCE [LARGE SCALE GENOMIC DNA]</scope>
    <source>
        <strain evidence="3 4">SCSIO 72103</strain>
    </source>
</reference>